<keyword evidence="2" id="KW-1185">Reference proteome</keyword>
<proteinExistence type="predicted"/>
<evidence type="ECO:0000313" key="1">
    <source>
        <dbReference type="EMBL" id="GME75619.1"/>
    </source>
</evidence>
<sequence>MNIDKQENGTTNNHDHNHDHDHHSQQQQQQPHTETTKAAASKKSKRACVHCNKKKVRCDLSLKNYPEEKCSRCAKAGIPCVLFNRKKRRTREEIEADRLRGSSDTKTHYQFKIILPPQQEQKQQQKQKQKRKQTSLSPPSFQQEQQQPFVKASSTPVRSTSDTVQFFDDDATVTKSRSPHKPPSPPKRNATQDNNNTNDDEIIQKVKKQQVNHEVNINKVDYSMNKLDNSNNLLIDAEEYLNRPLNPDKLKPFSRLNSRNWFDFDYSIKNDQPLIMKDLVSKETLTIVKITNCFELPNEKDCWEYIETYFSKHETVYSALSHRYFNSQFADLRHPPSLLLLLSILYIGSRISADSPEKMAVSKKLYHKARVLFDASLEPQPLFLVLSGFLLSLEPELNHSVSGFQERTRRVIKIAFSYDINLDPSHNVHLSLEEKILQKKLFWLLFSRDKLIAFSFAKDCLINGIYYNVPELTLDDFDESDGITRQHRLLLSQVCSQFQKVVQKVTNLQGKANKAFFAKEPFFHINKQVDDTIDELFKLLKKAFKSPGESIHSFISYMMSYALKVFAQRVSLYRVYYLIHRCVKLELGTPGILDNINLREDPELVNAFQGWELMFDATHEFVVLLTNNLEHFKPYLVFCQNAVFLSYQLMIYNITFLYSDDAKRRQVANEDWDKLMPVLEKNSDLITWDFADLCWTDVKQMYDDRRIGAEWFGKYVPFRNNALVVRSAYKIPKLRPYVERLMSPFPLLLQEDFSGDYHGLVTIPKNSPMEDDGSNISVGVQDRANTEININEHVHSNRNHRTDTDRGNDVFFGNHILYPPSSPAAPERPHTFNSLTPPMAVNHASATQHPSISSILNHSLLDKSDSQHLIQANRKANIFENGFDSIDPQDNSHNVVPDFDVASNNIFQHIGMTGAVDGFYDAFGYDYLHGGKTFFN</sequence>
<gene>
    <name evidence="1" type="ORF">Amon02_000224100</name>
</gene>
<protein>
    <submittedName>
        <fullName evidence="1">Unnamed protein product</fullName>
    </submittedName>
</protein>
<reference evidence="1" key="1">
    <citation type="submission" date="2023-04" db="EMBL/GenBank/DDBJ databases">
        <title>Ambrosiozyma monospora NBRC 10751.</title>
        <authorList>
            <person name="Ichikawa N."/>
            <person name="Sato H."/>
            <person name="Tonouchi N."/>
        </authorList>
    </citation>
    <scope>NUCLEOTIDE SEQUENCE</scope>
    <source>
        <strain evidence="1">NBRC 10751</strain>
    </source>
</reference>
<name>A0ACB5SWY1_AMBMO</name>
<dbReference type="EMBL" id="BSXS01001258">
    <property type="protein sequence ID" value="GME75619.1"/>
    <property type="molecule type" value="Genomic_DNA"/>
</dbReference>
<organism evidence="1 2">
    <name type="scientific">Ambrosiozyma monospora</name>
    <name type="common">Yeast</name>
    <name type="synonym">Endomycopsis monosporus</name>
    <dbReference type="NCBI Taxonomy" id="43982"/>
    <lineage>
        <taxon>Eukaryota</taxon>
        <taxon>Fungi</taxon>
        <taxon>Dikarya</taxon>
        <taxon>Ascomycota</taxon>
        <taxon>Saccharomycotina</taxon>
        <taxon>Pichiomycetes</taxon>
        <taxon>Pichiales</taxon>
        <taxon>Pichiaceae</taxon>
        <taxon>Ambrosiozyma</taxon>
    </lineage>
</organism>
<accession>A0ACB5SWY1</accession>
<evidence type="ECO:0000313" key="2">
    <source>
        <dbReference type="Proteomes" id="UP001165064"/>
    </source>
</evidence>
<comment type="caution">
    <text evidence="1">The sequence shown here is derived from an EMBL/GenBank/DDBJ whole genome shotgun (WGS) entry which is preliminary data.</text>
</comment>
<dbReference type="Proteomes" id="UP001165064">
    <property type="component" value="Unassembled WGS sequence"/>
</dbReference>